<evidence type="ECO:0000313" key="2">
    <source>
        <dbReference type="Proteomes" id="UP000295709"/>
    </source>
</evidence>
<sequence>MKNLKKISRESLRMINGGLRMCPQDGNCGSGWCCSNGACKLISGASPSTYLCDAIPV</sequence>
<dbReference type="Proteomes" id="UP000295709">
    <property type="component" value="Unassembled WGS sequence"/>
</dbReference>
<comment type="caution">
    <text evidence="1">The sequence shown here is derived from an EMBL/GenBank/DDBJ whole genome shotgun (WGS) entry which is preliminary data.</text>
</comment>
<keyword evidence="2" id="KW-1185">Reference proteome</keyword>
<accession>A0ABY2FUH9</accession>
<dbReference type="InterPro" id="IPR058074">
    <property type="entry name" value="Bacteriocin-like"/>
</dbReference>
<proteinExistence type="predicted"/>
<reference evidence="1 2" key="1">
    <citation type="submission" date="2019-03" db="EMBL/GenBank/DDBJ databases">
        <title>Genomic Encyclopedia of Archaeal and Bacterial Type Strains, Phase II (KMG-II): from individual species to whole genera.</title>
        <authorList>
            <person name="Goeker M."/>
        </authorList>
    </citation>
    <scope>NUCLEOTIDE SEQUENCE [LARGE SCALE GENOMIC DNA]</scope>
    <source>
        <strain evidence="1 2">DSM 15235</strain>
    </source>
</reference>
<gene>
    <name evidence="1" type="ORF">BCF50_3245</name>
</gene>
<dbReference type="RefSeq" id="WP_166668366.1">
    <property type="nucleotide sequence ID" value="NZ_RJTX01000004.1"/>
</dbReference>
<dbReference type="EMBL" id="SOQW01000003">
    <property type="protein sequence ID" value="TDX92102.1"/>
    <property type="molecule type" value="Genomic_DNA"/>
</dbReference>
<evidence type="ECO:0008006" key="3">
    <source>
        <dbReference type="Google" id="ProtNLM"/>
    </source>
</evidence>
<protein>
    <recommendedName>
        <fullName evidence="3">Bacteriocin</fullName>
    </recommendedName>
</protein>
<name>A0ABY2FUH9_9FLAO</name>
<dbReference type="NCBIfam" id="NF047798">
    <property type="entry name" value="leader_Chryseo"/>
    <property type="match status" value="1"/>
</dbReference>
<evidence type="ECO:0000313" key="1">
    <source>
        <dbReference type="EMBL" id="TDX92102.1"/>
    </source>
</evidence>
<organism evidence="1 2">
    <name type="scientific">Chryseobacterium daecheongense</name>
    <dbReference type="NCBI Taxonomy" id="192389"/>
    <lineage>
        <taxon>Bacteria</taxon>
        <taxon>Pseudomonadati</taxon>
        <taxon>Bacteroidota</taxon>
        <taxon>Flavobacteriia</taxon>
        <taxon>Flavobacteriales</taxon>
        <taxon>Weeksellaceae</taxon>
        <taxon>Chryseobacterium group</taxon>
        <taxon>Chryseobacterium</taxon>
    </lineage>
</organism>